<protein>
    <submittedName>
        <fullName evidence="2">Uncharacterized protein</fullName>
    </submittedName>
</protein>
<comment type="caution">
    <text evidence="2">The sequence shown here is derived from an EMBL/GenBank/DDBJ whole genome shotgun (WGS) entry which is preliminary data.</text>
</comment>
<evidence type="ECO:0000256" key="1">
    <source>
        <dbReference type="SAM" id="MobiDB-lite"/>
    </source>
</evidence>
<feature type="region of interest" description="Disordered" evidence="1">
    <location>
        <begin position="23"/>
        <end position="60"/>
    </location>
</feature>
<feature type="compositionally biased region" description="Basic and acidic residues" evidence="1">
    <location>
        <begin position="33"/>
        <end position="44"/>
    </location>
</feature>
<feature type="region of interest" description="Disordered" evidence="1">
    <location>
        <begin position="107"/>
        <end position="129"/>
    </location>
</feature>
<sequence length="129" mass="14001">MGLQISIASSESSLRVSIVTGEISSEGTSSNERFPRSCIEEAPYHGKGRGGSKPSIFRRTRQGPHVASLNFYKSRTLEHNLGHPTSQTSIPSGISEMCWTCVNDIGESRPETKRTSPGFARGMNSNSNI</sequence>
<organism evidence="2 3">
    <name type="scientific">Elysia marginata</name>
    <dbReference type="NCBI Taxonomy" id="1093978"/>
    <lineage>
        <taxon>Eukaryota</taxon>
        <taxon>Metazoa</taxon>
        <taxon>Spiralia</taxon>
        <taxon>Lophotrochozoa</taxon>
        <taxon>Mollusca</taxon>
        <taxon>Gastropoda</taxon>
        <taxon>Heterobranchia</taxon>
        <taxon>Euthyneura</taxon>
        <taxon>Panpulmonata</taxon>
        <taxon>Sacoglossa</taxon>
        <taxon>Placobranchoidea</taxon>
        <taxon>Plakobranchidae</taxon>
        <taxon>Elysia</taxon>
    </lineage>
</organism>
<proteinExistence type="predicted"/>
<dbReference type="AlphaFoldDB" id="A0AAV4G1X3"/>
<accession>A0AAV4G1X3</accession>
<feature type="compositionally biased region" description="Polar residues" evidence="1">
    <location>
        <begin position="23"/>
        <end position="32"/>
    </location>
</feature>
<dbReference type="EMBL" id="BMAT01004750">
    <property type="protein sequence ID" value="GFR79514.1"/>
    <property type="molecule type" value="Genomic_DNA"/>
</dbReference>
<reference evidence="2 3" key="1">
    <citation type="journal article" date="2021" name="Elife">
        <title>Chloroplast acquisition without the gene transfer in kleptoplastic sea slugs, Plakobranchus ocellatus.</title>
        <authorList>
            <person name="Maeda T."/>
            <person name="Takahashi S."/>
            <person name="Yoshida T."/>
            <person name="Shimamura S."/>
            <person name="Takaki Y."/>
            <person name="Nagai Y."/>
            <person name="Toyoda A."/>
            <person name="Suzuki Y."/>
            <person name="Arimoto A."/>
            <person name="Ishii H."/>
            <person name="Satoh N."/>
            <person name="Nishiyama T."/>
            <person name="Hasebe M."/>
            <person name="Maruyama T."/>
            <person name="Minagawa J."/>
            <person name="Obokata J."/>
            <person name="Shigenobu S."/>
        </authorList>
    </citation>
    <scope>NUCLEOTIDE SEQUENCE [LARGE SCALE GENOMIC DNA]</scope>
</reference>
<keyword evidence="3" id="KW-1185">Reference proteome</keyword>
<evidence type="ECO:0000313" key="3">
    <source>
        <dbReference type="Proteomes" id="UP000762676"/>
    </source>
</evidence>
<evidence type="ECO:0000313" key="2">
    <source>
        <dbReference type="EMBL" id="GFR79514.1"/>
    </source>
</evidence>
<feature type="compositionally biased region" description="Basic residues" evidence="1">
    <location>
        <begin position="46"/>
        <end position="60"/>
    </location>
</feature>
<dbReference type="Proteomes" id="UP000762676">
    <property type="component" value="Unassembled WGS sequence"/>
</dbReference>
<name>A0AAV4G1X3_9GAST</name>
<gene>
    <name evidence="2" type="ORF">ElyMa_002290000</name>
</gene>